<evidence type="ECO:0000313" key="1">
    <source>
        <dbReference type="EMBL" id="KAJ2973433.1"/>
    </source>
</evidence>
<protein>
    <submittedName>
        <fullName evidence="1">Uncharacterized protein</fullName>
    </submittedName>
</protein>
<gene>
    <name evidence="1" type="ORF">NUW58_g8939</name>
</gene>
<dbReference type="EMBL" id="JAPDGR010002950">
    <property type="protein sequence ID" value="KAJ2973433.1"/>
    <property type="molecule type" value="Genomic_DNA"/>
</dbReference>
<reference evidence="1" key="1">
    <citation type="submission" date="2022-10" db="EMBL/GenBank/DDBJ databases">
        <title>Genome Sequence of Xylaria curta.</title>
        <authorList>
            <person name="Buettner E."/>
        </authorList>
    </citation>
    <scope>NUCLEOTIDE SEQUENCE</scope>
    <source>
        <strain evidence="1">Babe10</strain>
    </source>
</reference>
<dbReference type="Proteomes" id="UP001143856">
    <property type="component" value="Unassembled WGS sequence"/>
</dbReference>
<sequence>MQQHQHNLISTYQTTPTTTAIEVDGIARVHGMANVQAEELVEFASGVKGMCMNLEAGQVGVVLFGSDRLVKEGETVKRTGEIVDVPVGPELLGRVVDALGNPIDGKGPLNTKLKRRAQLKAPGILPRKSVNQPVQTGLKSIDAMVPIGRGQRELIIGDRQTGKTAVALDAILNQKRWNNGNDESKKLYCVYVAVGQKRSTVAQLVKTLEENDAMKYSIVVAATASEAAPLQYLAPFTGASISEYFRDNGKHALVIYDDLSKQAVAYRQMSLLLRRPPGREAYPGDVFYLHSRLLERAAKMNDKLGGGSMTALPVIETQGGDVSAYIPTNVISITDGQIFLEAELFYKGIRPAINVGLSVSRVGSAAQLKAMKQVAGSLKLFLAQYREVAAFAQFGSDLDAATKQTLNRGERLTELLKQKQYSPIGRQRDGSPHLRRCQRSPRLGPRQQNPSQMSSQVDNMSSATKEVLSKVRQLVPPMLEKFHKVVPSKTRRVDGEADDGEADDGAAGLLGQLGRVAVIGGSEDYTGAPYFSAMASARLGCDMVRALRFSPLLAITRHLHARRGRRHQDVQPEPDGAPADAAVASGIDARRGRGRGRGAGRRASIIDMLPRLHVLVTWQKKDDPSKIATGVYTASWTAPQKAGVHSNQYFHYMAASGEVRINQAKRGYDVADDTAGQLMWYNPFYMK</sequence>
<comment type="caution">
    <text evidence="1">The sequence shown here is derived from an EMBL/GenBank/DDBJ whole genome shotgun (WGS) entry which is preliminary data.</text>
</comment>
<evidence type="ECO:0000313" key="2">
    <source>
        <dbReference type="Proteomes" id="UP001143856"/>
    </source>
</evidence>
<accession>A0ACC1N3S0</accession>
<organism evidence="1 2">
    <name type="scientific">Xylaria curta</name>
    <dbReference type="NCBI Taxonomy" id="42375"/>
    <lineage>
        <taxon>Eukaryota</taxon>
        <taxon>Fungi</taxon>
        <taxon>Dikarya</taxon>
        <taxon>Ascomycota</taxon>
        <taxon>Pezizomycotina</taxon>
        <taxon>Sordariomycetes</taxon>
        <taxon>Xylariomycetidae</taxon>
        <taxon>Xylariales</taxon>
        <taxon>Xylariaceae</taxon>
        <taxon>Xylaria</taxon>
    </lineage>
</organism>
<proteinExistence type="predicted"/>
<name>A0ACC1N3S0_9PEZI</name>
<keyword evidence="2" id="KW-1185">Reference proteome</keyword>